<reference evidence="1 2" key="1">
    <citation type="submission" date="2015-01" db="EMBL/GenBank/DDBJ databases">
        <title>The Genome Sequence of Exophiala oligosperma CBS72588.</title>
        <authorList>
            <consortium name="The Broad Institute Genomics Platform"/>
            <person name="Cuomo C."/>
            <person name="de Hoog S."/>
            <person name="Gorbushina A."/>
            <person name="Stielow B."/>
            <person name="Teixiera M."/>
            <person name="Abouelleil A."/>
            <person name="Chapman S.B."/>
            <person name="Priest M."/>
            <person name="Young S.K."/>
            <person name="Wortman J."/>
            <person name="Nusbaum C."/>
            <person name="Birren B."/>
        </authorList>
    </citation>
    <scope>NUCLEOTIDE SEQUENCE [LARGE SCALE GENOMIC DNA]</scope>
    <source>
        <strain evidence="1 2">CBS 72588</strain>
    </source>
</reference>
<evidence type="ECO:0000313" key="1">
    <source>
        <dbReference type="EMBL" id="KIW44225.1"/>
    </source>
</evidence>
<dbReference type="GeneID" id="27357326"/>
<dbReference type="HOGENOM" id="CLU_1825294_0_0_1"/>
<dbReference type="EMBL" id="KN847335">
    <property type="protein sequence ID" value="KIW44225.1"/>
    <property type="molecule type" value="Genomic_DNA"/>
</dbReference>
<dbReference type="AlphaFoldDB" id="A0A0D2DNW6"/>
<sequence length="141" mass="16529">MLSKEQRLVTRLESNDPTPNSIIITITITITINMQQHPDARRIVFRFPATYEVEEGAIIARFFTLVGLDPQDDYVSHLVAPLNETPTKMHIILDMHCKTNPKVDLKTIKYEVYRVKKNQDLYDHSRPPLFSLEYLWFWLLG</sequence>
<dbReference type="OrthoDB" id="3709982at2759"/>
<name>A0A0D2DNW6_9EURO</name>
<gene>
    <name evidence="1" type="ORF">PV06_05252</name>
</gene>
<dbReference type="RefSeq" id="XP_016264441.1">
    <property type="nucleotide sequence ID" value="XM_016406235.1"/>
</dbReference>
<protein>
    <submittedName>
        <fullName evidence="1">Uncharacterized protein</fullName>
    </submittedName>
</protein>
<organism evidence="1 2">
    <name type="scientific">Exophiala oligosperma</name>
    <dbReference type="NCBI Taxonomy" id="215243"/>
    <lineage>
        <taxon>Eukaryota</taxon>
        <taxon>Fungi</taxon>
        <taxon>Dikarya</taxon>
        <taxon>Ascomycota</taxon>
        <taxon>Pezizomycotina</taxon>
        <taxon>Eurotiomycetes</taxon>
        <taxon>Chaetothyriomycetidae</taxon>
        <taxon>Chaetothyriales</taxon>
        <taxon>Herpotrichiellaceae</taxon>
        <taxon>Exophiala</taxon>
    </lineage>
</organism>
<dbReference type="VEuPathDB" id="FungiDB:PV06_05252"/>
<dbReference type="STRING" id="215243.A0A0D2DNW6"/>
<keyword evidence="2" id="KW-1185">Reference proteome</keyword>
<dbReference type="Proteomes" id="UP000053342">
    <property type="component" value="Unassembled WGS sequence"/>
</dbReference>
<accession>A0A0D2DNW6</accession>
<evidence type="ECO:0000313" key="2">
    <source>
        <dbReference type="Proteomes" id="UP000053342"/>
    </source>
</evidence>
<proteinExistence type="predicted"/>